<keyword evidence="10" id="KW-1185">Reference proteome</keyword>
<name>A0AAN8ZM99_9MAGN</name>
<dbReference type="FunFam" id="3.40.50.2000:FF:000032">
    <property type="entry name" value="3-deoxy-D-manno-octulosonic acid transferase"/>
    <property type="match status" value="1"/>
</dbReference>
<comment type="caution">
    <text evidence="9">The sequence shown here is derived from an EMBL/GenBank/DDBJ whole genome shotgun (WGS) entry which is preliminary data.</text>
</comment>
<feature type="domain" description="3-deoxy-D-manno-octulosonic-acid transferase N-terminal" evidence="8">
    <location>
        <begin position="40"/>
        <end position="219"/>
    </location>
</feature>
<dbReference type="GO" id="GO:0043842">
    <property type="term" value="F:Kdo transferase activity"/>
    <property type="evidence" value="ECO:0007669"/>
    <property type="project" value="UniProtKB-EC"/>
</dbReference>
<dbReference type="GO" id="GO:0009245">
    <property type="term" value="P:lipid A biosynthetic process"/>
    <property type="evidence" value="ECO:0007669"/>
    <property type="project" value="TreeGrafter"/>
</dbReference>
<organism evidence="9 10">
    <name type="scientific">Dillenia turbinata</name>
    <dbReference type="NCBI Taxonomy" id="194707"/>
    <lineage>
        <taxon>Eukaryota</taxon>
        <taxon>Viridiplantae</taxon>
        <taxon>Streptophyta</taxon>
        <taxon>Embryophyta</taxon>
        <taxon>Tracheophyta</taxon>
        <taxon>Spermatophyta</taxon>
        <taxon>Magnoliopsida</taxon>
        <taxon>eudicotyledons</taxon>
        <taxon>Gunneridae</taxon>
        <taxon>Pentapetalae</taxon>
        <taxon>Dilleniales</taxon>
        <taxon>Dilleniaceae</taxon>
        <taxon>Dillenia</taxon>
    </lineage>
</organism>
<accession>A0AAN8ZM99</accession>
<dbReference type="GO" id="GO:0005886">
    <property type="term" value="C:plasma membrane"/>
    <property type="evidence" value="ECO:0007669"/>
    <property type="project" value="TreeGrafter"/>
</dbReference>
<protein>
    <recommendedName>
        <fullName evidence="2">lipid IVA 3-deoxy-D-manno-octulosonic acid transferase</fullName>
        <ecNumber evidence="2">2.4.99.12</ecNumber>
    </recommendedName>
    <alternativeName>
        <fullName evidence="4">Lipid IV(A) 3-deoxy-D-manno-octulosonic acid transferase</fullName>
    </alternativeName>
</protein>
<reference evidence="9 10" key="1">
    <citation type="submission" date="2023-12" db="EMBL/GenBank/DDBJ databases">
        <title>A high-quality genome assembly for Dillenia turbinata (Dilleniales).</title>
        <authorList>
            <person name="Chanderbali A."/>
        </authorList>
    </citation>
    <scope>NUCLEOTIDE SEQUENCE [LARGE SCALE GENOMIC DNA]</scope>
    <source>
        <strain evidence="9">LSX21</strain>
        <tissue evidence="9">Leaf</tissue>
    </source>
</reference>
<feature type="active site" description="Proton acceptor" evidence="6">
    <location>
        <position position="67"/>
    </location>
</feature>
<keyword evidence="3 9" id="KW-0808">Transferase</keyword>
<dbReference type="PANTHER" id="PTHR42755">
    <property type="entry name" value="3-DEOXY-MANNO-OCTULOSONATE CYTIDYLYLTRANSFERASE"/>
    <property type="match status" value="1"/>
</dbReference>
<evidence type="ECO:0000256" key="7">
    <source>
        <dbReference type="PIRSR" id="PIRSR639901-2"/>
    </source>
</evidence>
<dbReference type="EC" id="2.4.99.12" evidence="2"/>
<dbReference type="InterPro" id="IPR038107">
    <property type="entry name" value="Glycos_transf_N_sf"/>
</dbReference>
<evidence type="ECO:0000256" key="4">
    <source>
        <dbReference type="ARBA" id="ARBA00031445"/>
    </source>
</evidence>
<evidence type="ECO:0000259" key="8">
    <source>
        <dbReference type="Pfam" id="PF04413"/>
    </source>
</evidence>
<evidence type="ECO:0000256" key="6">
    <source>
        <dbReference type="PIRSR" id="PIRSR639901-1"/>
    </source>
</evidence>
<feature type="site" description="Transition state stabilizer" evidence="7">
    <location>
        <position position="137"/>
    </location>
</feature>
<gene>
    <name evidence="9" type="ORF">RJ641_028069</name>
</gene>
<dbReference type="FunFam" id="3.40.50.11720:FF:000001">
    <property type="entry name" value="3-deoxy-D-manno-octulosonic acid transferase"/>
    <property type="match status" value="1"/>
</dbReference>
<dbReference type="Proteomes" id="UP001370490">
    <property type="component" value="Unassembled WGS sequence"/>
</dbReference>
<proteinExistence type="inferred from homology"/>
<sequence>MIARGQRAYKLYRALTYGFSPLLNLHIRWRRFRGLEHPLRWPERLGFPSSSRPPGPLLWFHAVSLGEGMAVIPVIKHCIQQRPDLNVLMTTTTASAFDVIKNWLPDGVIYQFAPIDTPVAVDAFLGYWKPNAVIIMESELWPNLIMGASRNGITLALLNGRVSAKSFEYWSAPVLLPLISLMLSKFSLIVPLSTIQAIRFQLLQAPPLAINFSGDLKYAVASLNNSETEDPRIKELSAQLANRPVWMASSVHKGEEKVMLEVHKVLMRMHPDIITIIVPRHPHLGQEIANEAQLEGLNVALRSRDERLVSETNIYVADTLGELRRLYELTPIAVIGGSFLPGLAGHNVAEAAAAGCAVLTGSFLGHFSDMVMKMQELNPISVLQVSGKAELVEALSMLFRKTEALEAHRMASKQAYHHLSDGVVLNVWKLISSHILEKT</sequence>
<dbReference type="InterPro" id="IPR007507">
    <property type="entry name" value="Glycos_transf_N"/>
</dbReference>
<comment type="similarity">
    <text evidence="1">Belongs to the glycosyltransferase group 1 family. Glycosyltransferase 30 subfamily.</text>
</comment>
<evidence type="ECO:0000313" key="10">
    <source>
        <dbReference type="Proteomes" id="UP001370490"/>
    </source>
</evidence>
<dbReference type="Gene3D" id="3.40.50.11720">
    <property type="entry name" value="3-Deoxy-D-manno-octulosonic-acid transferase, N-terminal domain"/>
    <property type="match status" value="1"/>
</dbReference>
<evidence type="ECO:0000256" key="2">
    <source>
        <dbReference type="ARBA" id="ARBA00012621"/>
    </source>
</evidence>
<feature type="site" description="Transition state stabilizer" evidence="7">
    <location>
        <position position="217"/>
    </location>
</feature>
<evidence type="ECO:0000256" key="5">
    <source>
        <dbReference type="ARBA" id="ARBA00049183"/>
    </source>
</evidence>
<dbReference type="Pfam" id="PF04413">
    <property type="entry name" value="Glycos_transf_N"/>
    <property type="match status" value="1"/>
</dbReference>
<dbReference type="InterPro" id="IPR039901">
    <property type="entry name" value="Kdotransferase"/>
</dbReference>
<dbReference type="EMBL" id="JBAMMX010000004">
    <property type="protein sequence ID" value="KAK6942692.1"/>
    <property type="molecule type" value="Genomic_DNA"/>
</dbReference>
<evidence type="ECO:0000313" key="9">
    <source>
        <dbReference type="EMBL" id="KAK6942692.1"/>
    </source>
</evidence>
<dbReference type="PANTHER" id="PTHR42755:SF1">
    <property type="entry name" value="3-DEOXY-D-MANNO-OCTULOSONIC ACID TRANSFERASE, MITOCHONDRIAL-RELATED"/>
    <property type="match status" value="1"/>
</dbReference>
<dbReference type="AlphaFoldDB" id="A0AAN8ZM99"/>
<comment type="catalytic activity">
    <reaction evidence="5">
        <text>lipid IVA (E. coli) + CMP-3-deoxy-beta-D-manno-octulosonate = alpha-Kdo-(2-&gt;6)-lipid IVA (E. coli) + CMP + H(+)</text>
        <dbReference type="Rhea" id="RHEA:28066"/>
        <dbReference type="ChEBI" id="CHEBI:15378"/>
        <dbReference type="ChEBI" id="CHEBI:58603"/>
        <dbReference type="ChEBI" id="CHEBI:60364"/>
        <dbReference type="ChEBI" id="CHEBI:60377"/>
        <dbReference type="ChEBI" id="CHEBI:85987"/>
        <dbReference type="EC" id="2.4.99.12"/>
    </reaction>
</comment>
<evidence type="ECO:0000256" key="3">
    <source>
        <dbReference type="ARBA" id="ARBA00022679"/>
    </source>
</evidence>
<dbReference type="Gene3D" id="3.40.50.2000">
    <property type="entry name" value="Glycogen Phosphorylase B"/>
    <property type="match status" value="1"/>
</dbReference>
<evidence type="ECO:0000256" key="1">
    <source>
        <dbReference type="ARBA" id="ARBA00006380"/>
    </source>
</evidence>